<comment type="caution">
    <text evidence="2">The sequence shown here is derived from an EMBL/GenBank/DDBJ whole genome shotgun (WGS) entry which is preliminary data.</text>
</comment>
<evidence type="ECO:0000313" key="3">
    <source>
        <dbReference type="Proteomes" id="UP000248291"/>
    </source>
</evidence>
<name>A0AAN4TPD7_PSESF</name>
<keyword evidence="1" id="KW-0472">Membrane</keyword>
<sequence>MKDAICTLPNRFLGVKFLYIFTSIILVPALRVGMHFWTLYVQHWNVRRGADL</sequence>
<evidence type="ECO:0000256" key="1">
    <source>
        <dbReference type="SAM" id="Phobius"/>
    </source>
</evidence>
<feature type="transmembrane region" description="Helical" evidence="1">
    <location>
        <begin position="17"/>
        <end position="40"/>
    </location>
</feature>
<dbReference type="Proteomes" id="UP000248291">
    <property type="component" value="Unassembled WGS sequence"/>
</dbReference>
<evidence type="ECO:0000313" key="2">
    <source>
        <dbReference type="EMBL" id="GBH20189.1"/>
    </source>
</evidence>
<proteinExistence type="predicted"/>
<dbReference type="AlphaFoldDB" id="A0AAN4TPD7"/>
<organism evidence="2 3">
    <name type="scientific">Pseudomonas syringae pv. actinidiae</name>
    <dbReference type="NCBI Taxonomy" id="103796"/>
    <lineage>
        <taxon>Bacteria</taxon>
        <taxon>Pseudomonadati</taxon>
        <taxon>Pseudomonadota</taxon>
        <taxon>Gammaproteobacteria</taxon>
        <taxon>Pseudomonadales</taxon>
        <taxon>Pseudomonadaceae</taxon>
        <taxon>Pseudomonas</taxon>
        <taxon>Pseudomonas syringae</taxon>
    </lineage>
</organism>
<reference evidence="2 3" key="1">
    <citation type="submission" date="2018-04" db="EMBL/GenBank/DDBJ databases">
        <title>Draft genome sequence of Pseudomonas syringae pv. actinidiae biovar 3 strains isolated from kiwifruit in Kagawa prefecture.</title>
        <authorList>
            <person name="Tabuchi M."/>
            <person name="Saito M."/>
            <person name="Fujiwara S."/>
            <person name="Sasa N."/>
            <person name="Akimitsu K."/>
            <person name="Gomi K."/>
            <person name="Konishi-Sugita S."/>
            <person name="Hamano K."/>
            <person name="Kataoka I."/>
        </authorList>
    </citation>
    <scope>NUCLEOTIDE SEQUENCE [LARGE SCALE GENOMIC DNA]</scope>
    <source>
        <strain evidence="2 3">MAFF212211</strain>
    </source>
</reference>
<gene>
    <name evidence="2" type="ORF">KPSA3_06213</name>
</gene>
<accession>A0AAN4TPD7</accession>
<keyword evidence="1" id="KW-0812">Transmembrane</keyword>
<protein>
    <submittedName>
        <fullName evidence="2">Amino acid transporter</fullName>
    </submittedName>
</protein>
<keyword evidence="1" id="KW-1133">Transmembrane helix</keyword>
<dbReference type="EMBL" id="BGKA01000247">
    <property type="protein sequence ID" value="GBH20189.1"/>
    <property type="molecule type" value="Genomic_DNA"/>
</dbReference>